<sequence>MSFRLHLRVALLALLCVGLAGCHHHAKYASNQAPDRPDWSSGYPPKHRKPAPSSGDRASATPRPTAPRPSAPAPDTSNLTLTGKPIMTETGMASWYGPSFHNRKAADGSTYDQNGLTAAHRTLPLGSLARVTNLATNESVIVRITDRGPFVRGRLMDLSEGAAKRIDLYRMGVAKVKVEAYSPSSATVEKPGLWAVQAGAFSTQRDANDLRDALAKRYATARIQEFQGPTGYWVRIDPPGRVKEQAQAIREWIGKPDDQADAFLVRLD</sequence>
<keyword evidence="10" id="KW-1185">Reference proteome</keyword>
<comment type="similarity">
    <text evidence="4 5">Belongs to the RlpA family.</text>
</comment>
<dbReference type="InterPro" id="IPR012997">
    <property type="entry name" value="RplA"/>
</dbReference>
<evidence type="ECO:0000256" key="4">
    <source>
        <dbReference type="HAMAP-Rule" id="MF_02071"/>
    </source>
</evidence>
<comment type="function">
    <text evidence="4">Lytic transglycosylase with a strong preference for naked glycan strands that lack stem peptides.</text>
</comment>
<keyword evidence="4" id="KW-0472">Membrane</keyword>
<feature type="domain" description="SPOR" evidence="8">
    <location>
        <begin position="188"/>
        <end position="267"/>
    </location>
</feature>
<dbReference type="PANTHER" id="PTHR34183:SF8">
    <property type="entry name" value="ENDOLYTIC PEPTIDOGLYCAN TRANSGLYCOSYLASE RLPA-RELATED"/>
    <property type="match status" value="1"/>
</dbReference>
<dbReference type="PROSITE" id="PS51724">
    <property type="entry name" value="SPOR"/>
    <property type="match status" value="1"/>
</dbReference>
<keyword evidence="4" id="KW-1003">Cell membrane</keyword>
<keyword evidence="3 4" id="KW-0961">Cell wall biogenesis/degradation</keyword>
<keyword evidence="1 7" id="KW-0732">Signal</keyword>
<dbReference type="Gene3D" id="3.30.70.1070">
    <property type="entry name" value="Sporulation related repeat"/>
    <property type="match status" value="1"/>
</dbReference>
<dbReference type="NCBIfam" id="TIGR00413">
    <property type="entry name" value="rlpA"/>
    <property type="match status" value="1"/>
</dbReference>
<dbReference type="Pfam" id="PF03330">
    <property type="entry name" value="DPBB_1"/>
    <property type="match status" value="1"/>
</dbReference>
<evidence type="ECO:0000256" key="5">
    <source>
        <dbReference type="RuleBase" id="RU003495"/>
    </source>
</evidence>
<dbReference type="CDD" id="cd22268">
    <property type="entry name" value="DPBB_RlpA-like"/>
    <property type="match status" value="1"/>
</dbReference>
<feature type="chain" id="PRO_5047501295" description="Probable endolytic peptidoglycan transglycosylase RlpA" evidence="7">
    <location>
        <begin position="27"/>
        <end position="268"/>
    </location>
</feature>
<dbReference type="InterPro" id="IPR036680">
    <property type="entry name" value="SPOR-like_sf"/>
</dbReference>
<dbReference type="RefSeq" id="WP_263370200.1">
    <property type="nucleotide sequence ID" value="NZ_JAGSYD010000001.1"/>
</dbReference>
<dbReference type="PANTHER" id="PTHR34183">
    <property type="entry name" value="ENDOLYTIC PEPTIDOGLYCAN TRANSGLYCOSYLASE RLPA"/>
    <property type="match status" value="1"/>
</dbReference>
<comment type="caution">
    <text evidence="9">The sequence shown here is derived from an EMBL/GenBank/DDBJ whole genome shotgun (WGS) entry which is preliminary data.</text>
</comment>
<dbReference type="PROSITE" id="PS51257">
    <property type="entry name" value="PROKAR_LIPOPROTEIN"/>
    <property type="match status" value="1"/>
</dbReference>
<dbReference type="HAMAP" id="MF_02071">
    <property type="entry name" value="RlpA"/>
    <property type="match status" value="1"/>
</dbReference>
<protein>
    <recommendedName>
        <fullName evidence="4">Probable endolytic peptidoglycan transglycosylase RlpA</fullName>
        <ecNumber evidence="4">4.2.2.-</ecNumber>
    </recommendedName>
</protein>
<dbReference type="SUPFAM" id="SSF50685">
    <property type="entry name" value="Barwin-like endoglucanases"/>
    <property type="match status" value="1"/>
</dbReference>
<feature type="signal peptide" evidence="7">
    <location>
        <begin position="1"/>
        <end position="26"/>
    </location>
</feature>
<evidence type="ECO:0000256" key="7">
    <source>
        <dbReference type="SAM" id="SignalP"/>
    </source>
</evidence>
<evidence type="ECO:0000256" key="2">
    <source>
        <dbReference type="ARBA" id="ARBA00023239"/>
    </source>
</evidence>
<organism evidence="9 10">
    <name type="scientific">Granulicella cerasi</name>
    <dbReference type="NCBI Taxonomy" id="741063"/>
    <lineage>
        <taxon>Bacteria</taxon>
        <taxon>Pseudomonadati</taxon>
        <taxon>Acidobacteriota</taxon>
        <taxon>Terriglobia</taxon>
        <taxon>Terriglobales</taxon>
        <taxon>Acidobacteriaceae</taxon>
        <taxon>Granulicella</taxon>
    </lineage>
</organism>
<keyword evidence="4" id="KW-0449">Lipoprotein</keyword>
<evidence type="ECO:0000313" key="9">
    <source>
        <dbReference type="EMBL" id="MFC6646543.1"/>
    </source>
</evidence>
<dbReference type="Pfam" id="PF05036">
    <property type="entry name" value="SPOR"/>
    <property type="match status" value="1"/>
</dbReference>
<dbReference type="EMBL" id="JBHSWI010000001">
    <property type="protein sequence ID" value="MFC6646543.1"/>
    <property type="molecule type" value="Genomic_DNA"/>
</dbReference>
<proteinExistence type="inferred from homology"/>
<dbReference type="SUPFAM" id="SSF110997">
    <property type="entry name" value="Sporulation related repeat"/>
    <property type="match status" value="1"/>
</dbReference>
<evidence type="ECO:0000256" key="1">
    <source>
        <dbReference type="ARBA" id="ARBA00022729"/>
    </source>
</evidence>
<keyword evidence="4" id="KW-0564">Palmitate</keyword>
<comment type="subcellular location">
    <subcellularLocation>
        <location evidence="4">Cell membrane</location>
        <topology evidence="4">Lipid-anchor</topology>
    </subcellularLocation>
</comment>
<gene>
    <name evidence="4" type="primary">rlpA</name>
    <name evidence="9" type="ORF">ACFQBQ_13285</name>
</gene>
<dbReference type="Proteomes" id="UP001596391">
    <property type="component" value="Unassembled WGS sequence"/>
</dbReference>
<reference evidence="10" key="1">
    <citation type="journal article" date="2019" name="Int. J. Syst. Evol. Microbiol.">
        <title>The Global Catalogue of Microorganisms (GCM) 10K type strain sequencing project: providing services to taxonomists for standard genome sequencing and annotation.</title>
        <authorList>
            <consortium name="The Broad Institute Genomics Platform"/>
            <consortium name="The Broad Institute Genome Sequencing Center for Infectious Disease"/>
            <person name="Wu L."/>
            <person name="Ma J."/>
        </authorList>
    </citation>
    <scope>NUCLEOTIDE SEQUENCE [LARGE SCALE GENOMIC DNA]</scope>
    <source>
        <strain evidence="10">CGMCC 1.16026</strain>
    </source>
</reference>
<keyword evidence="2 4" id="KW-0456">Lyase</keyword>
<name>A0ABW1ZCG1_9BACT</name>
<dbReference type="InterPro" id="IPR007730">
    <property type="entry name" value="SPOR-like_dom"/>
</dbReference>
<dbReference type="EC" id="4.2.2.-" evidence="4"/>
<feature type="region of interest" description="Disordered" evidence="6">
    <location>
        <begin position="29"/>
        <end position="83"/>
    </location>
</feature>
<evidence type="ECO:0000256" key="3">
    <source>
        <dbReference type="ARBA" id="ARBA00023316"/>
    </source>
</evidence>
<evidence type="ECO:0000256" key="6">
    <source>
        <dbReference type="SAM" id="MobiDB-lite"/>
    </source>
</evidence>
<evidence type="ECO:0000259" key="8">
    <source>
        <dbReference type="PROSITE" id="PS51724"/>
    </source>
</evidence>
<accession>A0ABW1ZCG1</accession>
<dbReference type="InterPro" id="IPR034718">
    <property type="entry name" value="RlpA"/>
</dbReference>
<dbReference type="Gene3D" id="2.40.40.10">
    <property type="entry name" value="RlpA-like domain"/>
    <property type="match status" value="1"/>
</dbReference>
<dbReference type="InterPro" id="IPR009009">
    <property type="entry name" value="RlpA-like_DPBB"/>
</dbReference>
<evidence type="ECO:0000313" key="10">
    <source>
        <dbReference type="Proteomes" id="UP001596391"/>
    </source>
</evidence>
<dbReference type="InterPro" id="IPR036908">
    <property type="entry name" value="RlpA-like_sf"/>
</dbReference>